<dbReference type="RefSeq" id="XP_010256553.1">
    <property type="nucleotide sequence ID" value="XM_010258251.1"/>
</dbReference>
<dbReference type="PANTHER" id="PTHR46929">
    <property type="entry name" value="EXPRESSED PROTEIN"/>
    <property type="match status" value="1"/>
</dbReference>
<keyword evidence="3" id="KW-1185">Reference proteome</keyword>
<evidence type="ECO:0000313" key="4">
    <source>
        <dbReference type="RefSeq" id="XP_010256553.1"/>
    </source>
</evidence>
<dbReference type="OrthoDB" id="1265071at2759"/>
<dbReference type="Proteomes" id="UP000189703">
    <property type="component" value="Unplaced"/>
</dbReference>
<dbReference type="InterPro" id="IPR024752">
    <property type="entry name" value="Myb/SANT-like_dom"/>
</dbReference>
<accession>A0A1U7ZWD0</accession>
<gene>
    <name evidence="4" type="primary">LOC104596938</name>
</gene>
<dbReference type="OMA" id="CKEMAAC"/>
<protein>
    <submittedName>
        <fullName evidence="4">Uncharacterized protein LOC104596938</fullName>
    </submittedName>
</protein>
<feature type="compositionally biased region" description="Polar residues" evidence="1">
    <location>
        <begin position="167"/>
        <end position="179"/>
    </location>
</feature>
<evidence type="ECO:0000256" key="1">
    <source>
        <dbReference type="SAM" id="MobiDB-lite"/>
    </source>
</evidence>
<feature type="domain" description="Myb/SANT-like" evidence="2">
    <location>
        <begin position="13"/>
        <end position="88"/>
    </location>
</feature>
<feature type="region of interest" description="Disordered" evidence="1">
    <location>
        <begin position="167"/>
        <end position="193"/>
    </location>
</feature>
<name>A0A1U7ZWD0_NELNU</name>
<sequence>MASRRDTTGTSISNRKDGNKGKDVLYTSVCKEMAACFNIDMRTTHIKSRMRTLKPIYMESKKLLGTSGFSWNESMNQIITDPVVWDDYIKANPLALYIKDRVMEMFEKMHTFLGNDHPMGDNAMVGFESMTECNTDVDGTKEDDPEFNDDATTPLIVDEFIYEDGTQSVSNNNRRQVPQAQKKRVHGSKPKSNQDFIDAIDRMNIIMSKIASALIVDADMDF</sequence>
<dbReference type="InParanoid" id="A0A1U7ZWD0"/>
<reference evidence="4" key="1">
    <citation type="submission" date="2025-08" db="UniProtKB">
        <authorList>
            <consortium name="RefSeq"/>
        </authorList>
    </citation>
    <scope>IDENTIFICATION</scope>
</reference>
<proteinExistence type="predicted"/>
<evidence type="ECO:0000313" key="3">
    <source>
        <dbReference type="Proteomes" id="UP000189703"/>
    </source>
</evidence>
<dbReference type="AlphaFoldDB" id="A0A1U7ZWD0"/>
<dbReference type="GeneID" id="104596938"/>
<dbReference type="PANTHER" id="PTHR46929:SF29">
    <property type="entry name" value="MYB_SANT-LIKE DOMAIN-CONTAINING PROTEIN"/>
    <property type="match status" value="1"/>
</dbReference>
<dbReference type="KEGG" id="nnu:104596938"/>
<organism evidence="3 4">
    <name type="scientific">Nelumbo nucifera</name>
    <name type="common">Sacred lotus</name>
    <dbReference type="NCBI Taxonomy" id="4432"/>
    <lineage>
        <taxon>Eukaryota</taxon>
        <taxon>Viridiplantae</taxon>
        <taxon>Streptophyta</taxon>
        <taxon>Embryophyta</taxon>
        <taxon>Tracheophyta</taxon>
        <taxon>Spermatophyta</taxon>
        <taxon>Magnoliopsida</taxon>
        <taxon>Proteales</taxon>
        <taxon>Nelumbonaceae</taxon>
        <taxon>Nelumbo</taxon>
    </lineage>
</organism>
<dbReference type="Pfam" id="PF12776">
    <property type="entry name" value="Myb_DNA-bind_3"/>
    <property type="match status" value="1"/>
</dbReference>
<evidence type="ECO:0000259" key="2">
    <source>
        <dbReference type="Pfam" id="PF12776"/>
    </source>
</evidence>